<dbReference type="InterPro" id="IPR042115">
    <property type="entry name" value="PriA_3primeBD_sf"/>
</dbReference>
<keyword evidence="7 12" id="KW-0862">Zinc</keyword>
<comment type="cofactor">
    <cofactor evidence="12">
        <name>Zn(2+)</name>
        <dbReference type="ChEBI" id="CHEBI:29105"/>
    </cofactor>
    <text evidence="12">Binds 2 zinc ions per subunit.</text>
</comment>
<feature type="binding site" evidence="12">
    <location>
        <position position="503"/>
    </location>
    <ligand>
        <name>Zn(2+)</name>
        <dbReference type="ChEBI" id="CHEBI:29105"/>
        <label>1</label>
    </ligand>
</feature>
<evidence type="ECO:0000313" key="16">
    <source>
        <dbReference type="Proteomes" id="UP000236311"/>
    </source>
</evidence>
<dbReference type="Pfam" id="PF00271">
    <property type="entry name" value="Helicase_C"/>
    <property type="match status" value="1"/>
</dbReference>
<evidence type="ECO:0000259" key="13">
    <source>
        <dbReference type="PROSITE" id="PS51192"/>
    </source>
</evidence>
<feature type="binding site" evidence="12">
    <location>
        <position position="500"/>
    </location>
    <ligand>
        <name>Zn(2+)</name>
        <dbReference type="ChEBI" id="CHEBI:29105"/>
        <label>1</label>
    </ligand>
</feature>
<comment type="catalytic activity">
    <reaction evidence="12">
        <text>Couples ATP hydrolysis with the unwinding of duplex DNA by translocating in the 3'-5' direction.</text>
        <dbReference type="EC" id="5.6.2.4"/>
    </reaction>
</comment>
<reference evidence="15 16" key="1">
    <citation type="submission" date="2018-01" db="EMBL/GenBank/DDBJ databases">
        <authorList>
            <person name="Gaut B.S."/>
            <person name="Morton B.R."/>
            <person name="Clegg M.T."/>
            <person name="Duvall M.R."/>
        </authorList>
    </citation>
    <scope>NUCLEOTIDE SEQUENCE [LARGE SCALE GENOMIC DNA]</scope>
    <source>
        <strain evidence="15">GP69</strain>
    </source>
</reference>
<keyword evidence="8 12" id="KW-0067">ATP-binding</keyword>
<dbReference type="GO" id="GO:1990077">
    <property type="term" value="C:primosome complex"/>
    <property type="evidence" value="ECO:0007669"/>
    <property type="project" value="UniProtKB-UniRule"/>
</dbReference>
<dbReference type="HAMAP" id="MF_00983">
    <property type="entry name" value="PriA"/>
    <property type="match status" value="1"/>
</dbReference>
<dbReference type="FunFam" id="3.40.50.300:FF:000489">
    <property type="entry name" value="Primosome assembly protein PriA"/>
    <property type="match status" value="1"/>
</dbReference>
<keyword evidence="9 12" id="KW-0238">DNA-binding</keyword>
<feature type="binding site" evidence="12">
    <location>
        <position position="487"/>
    </location>
    <ligand>
        <name>Zn(2+)</name>
        <dbReference type="ChEBI" id="CHEBI:29105"/>
        <label>2</label>
    </ligand>
</feature>
<evidence type="ECO:0000256" key="1">
    <source>
        <dbReference type="ARBA" id="ARBA00022515"/>
    </source>
</evidence>
<feature type="binding site" evidence="12">
    <location>
        <position position="490"/>
    </location>
    <ligand>
        <name>Zn(2+)</name>
        <dbReference type="ChEBI" id="CHEBI:29105"/>
        <label>2</label>
    </ligand>
</feature>
<name>A0A2K4ZN59_9FIRM</name>
<gene>
    <name evidence="12 15" type="primary">priA</name>
    <name evidence="15" type="ORF">AMURIS_04644</name>
</gene>
<evidence type="ECO:0000256" key="7">
    <source>
        <dbReference type="ARBA" id="ARBA00022833"/>
    </source>
</evidence>
<dbReference type="SMART" id="SM00487">
    <property type="entry name" value="DEXDc"/>
    <property type="match status" value="1"/>
</dbReference>
<dbReference type="GO" id="GO:0006302">
    <property type="term" value="P:double-strand break repair"/>
    <property type="evidence" value="ECO:0007669"/>
    <property type="project" value="InterPro"/>
</dbReference>
<dbReference type="SUPFAM" id="SSF52540">
    <property type="entry name" value="P-loop containing nucleoside triphosphate hydrolases"/>
    <property type="match status" value="1"/>
</dbReference>
<dbReference type="InterPro" id="IPR041236">
    <property type="entry name" value="PriA_C"/>
</dbReference>
<keyword evidence="6 12" id="KW-0347">Helicase</keyword>
<dbReference type="GO" id="GO:0006269">
    <property type="term" value="P:DNA replication, synthesis of primer"/>
    <property type="evidence" value="ECO:0007669"/>
    <property type="project" value="UniProtKB-KW"/>
</dbReference>
<keyword evidence="1 12" id="KW-0639">Primosome</keyword>
<dbReference type="PANTHER" id="PTHR30580:SF0">
    <property type="entry name" value="PRIMOSOMAL PROTEIN N"/>
    <property type="match status" value="1"/>
</dbReference>
<dbReference type="EMBL" id="OFSM01000034">
    <property type="protein sequence ID" value="SOY31895.1"/>
    <property type="molecule type" value="Genomic_DNA"/>
</dbReference>
<dbReference type="Gene3D" id="3.40.1440.60">
    <property type="entry name" value="PriA, 3(prime) DNA-binding domain"/>
    <property type="match status" value="1"/>
</dbReference>
<evidence type="ECO:0000256" key="11">
    <source>
        <dbReference type="ARBA" id="ARBA00048988"/>
    </source>
</evidence>
<dbReference type="InterPro" id="IPR041222">
    <property type="entry name" value="PriA_3primeBD"/>
</dbReference>
<dbReference type="AlphaFoldDB" id="A0A2K4ZN59"/>
<comment type="function">
    <text evidence="12">Initiates the restart of stalled replication forks, which reloads the replicative helicase on sites other than the origin of replication. Recognizes and binds to abandoned replication forks and remodels them to uncover a helicase loading site. Promotes assembly of the primosome at these replication forks.</text>
</comment>
<keyword evidence="4 12" id="KW-0547">Nucleotide-binding</keyword>
<dbReference type="RefSeq" id="WP_103241873.1">
    <property type="nucleotide sequence ID" value="NZ_JANJZD010000036.1"/>
</dbReference>
<evidence type="ECO:0000256" key="12">
    <source>
        <dbReference type="HAMAP-Rule" id="MF_00983"/>
    </source>
</evidence>
<dbReference type="GO" id="GO:0003677">
    <property type="term" value="F:DNA binding"/>
    <property type="evidence" value="ECO:0007669"/>
    <property type="project" value="UniProtKB-UniRule"/>
</dbReference>
<evidence type="ECO:0000256" key="4">
    <source>
        <dbReference type="ARBA" id="ARBA00022741"/>
    </source>
</evidence>
<dbReference type="GO" id="GO:0043138">
    <property type="term" value="F:3'-5' DNA helicase activity"/>
    <property type="evidence" value="ECO:0007669"/>
    <property type="project" value="UniProtKB-EC"/>
</dbReference>
<accession>A0A2K4ZN59</accession>
<protein>
    <recommendedName>
        <fullName evidence="12">Replication restart protein PriA</fullName>
    </recommendedName>
    <alternativeName>
        <fullName evidence="12">ATP-dependent DNA helicase PriA</fullName>
        <ecNumber evidence="12">5.6.2.4</ecNumber>
    </alternativeName>
    <alternativeName>
        <fullName evidence="12">DNA 3'-5' helicase PriA</fullName>
    </alternativeName>
</protein>
<feature type="binding site" evidence="12">
    <location>
        <position position="450"/>
    </location>
    <ligand>
        <name>Zn(2+)</name>
        <dbReference type="ChEBI" id="CHEBI:29105"/>
        <label>1</label>
    </ligand>
</feature>
<keyword evidence="2 12" id="KW-0235">DNA replication</keyword>
<evidence type="ECO:0000256" key="3">
    <source>
        <dbReference type="ARBA" id="ARBA00022723"/>
    </source>
</evidence>
<comment type="subunit">
    <text evidence="12">Component of the replication restart primosome.</text>
</comment>
<dbReference type="PROSITE" id="PS51194">
    <property type="entry name" value="HELICASE_CTER"/>
    <property type="match status" value="1"/>
</dbReference>
<dbReference type="InterPro" id="IPR027417">
    <property type="entry name" value="P-loop_NTPase"/>
</dbReference>
<dbReference type="GO" id="GO:0006270">
    <property type="term" value="P:DNA replication initiation"/>
    <property type="evidence" value="ECO:0007669"/>
    <property type="project" value="TreeGrafter"/>
</dbReference>
<keyword evidence="3 12" id="KW-0479">Metal-binding</keyword>
<dbReference type="InterPro" id="IPR014001">
    <property type="entry name" value="Helicase_ATP-bd"/>
</dbReference>
<dbReference type="EC" id="5.6.2.4" evidence="12"/>
<evidence type="ECO:0000256" key="5">
    <source>
        <dbReference type="ARBA" id="ARBA00022801"/>
    </source>
</evidence>
<feature type="binding site" evidence="12">
    <location>
        <position position="459"/>
    </location>
    <ligand>
        <name>Zn(2+)</name>
        <dbReference type="ChEBI" id="CHEBI:29105"/>
        <label>2</label>
    </ligand>
</feature>
<keyword evidence="5 12" id="KW-0378">Hydrolase</keyword>
<dbReference type="Proteomes" id="UP000236311">
    <property type="component" value="Unassembled WGS sequence"/>
</dbReference>
<dbReference type="GO" id="GO:0006310">
    <property type="term" value="P:DNA recombination"/>
    <property type="evidence" value="ECO:0007669"/>
    <property type="project" value="InterPro"/>
</dbReference>
<feature type="binding site" evidence="12">
    <location>
        <position position="462"/>
    </location>
    <ligand>
        <name>Zn(2+)</name>
        <dbReference type="ChEBI" id="CHEBI:29105"/>
        <label>2</label>
    </ligand>
</feature>
<evidence type="ECO:0000256" key="2">
    <source>
        <dbReference type="ARBA" id="ARBA00022705"/>
    </source>
</evidence>
<feature type="domain" description="Helicase ATP-binding" evidence="13">
    <location>
        <begin position="222"/>
        <end position="388"/>
    </location>
</feature>
<dbReference type="GO" id="GO:0016887">
    <property type="term" value="F:ATP hydrolysis activity"/>
    <property type="evidence" value="ECO:0007669"/>
    <property type="project" value="RHEA"/>
</dbReference>
<dbReference type="Pfam" id="PF18074">
    <property type="entry name" value="PriA_C"/>
    <property type="match status" value="1"/>
</dbReference>
<dbReference type="CDD" id="cd18804">
    <property type="entry name" value="SF2_C_priA"/>
    <property type="match status" value="1"/>
</dbReference>
<dbReference type="OrthoDB" id="9759544at2"/>
<dbReference type="PANTHER" id="PTHR30580">
    <property type="entry name" value="PRIMOSOMAL PROTEIN N"/>
    <property type="match status" value="1"/>
</dbReference>
<dbReference type="CDD" id="cd17929">
    <property type="entry name" value="DEXHc_priA"/>
    <property type="match status" value="1"/>
</dbReference>
<dbReference type="Pfam" id="PF17764">
    <property type="entry name" value="PriA_3primeBD"/>
    <property type="match status" value="1"/>
</dbReference>
<dbReference type="NCBIfam" id="TIGR00595">
    <property type="entry name" value="priA"/>
    <property type="match status" value="1"/>
</dbReference>
<feature type="binding site" evidence="12">
    <location>
        <position position="453"/>
    </location>
    <ligand>
        <name>Zn(2+)</name>
        <dbReference type="ChEBI" id="CHEBI:29105"/>
        <label>1</label>
    </ligand>
</feature>
<dbReference type="PROSITE" id="PS51192">
    <property type="entry name" value="HELICASE_ATP_BIND_1"/>
    <property type="match status" value="1"/>
</dbReference>
<sequence>MGELYADIIVDISHEKLDKPFQYRVPDRLRDRLETGMCVTVPFGNGNRLIKGYVVDIGDTCKFDPGRIKEIQAVSRGDADVEDKMIALAGWIRKNYGSTMIQALKTVLPARKTVKKLEHRTIRRVMNREEILSLLGESIRKKQVAKERLLRELTEQETIPYEWVTGKLGVSAQTVKSLEKAGAVRILSTQSLRNPVRLEEQEERRRILSAEQIGIVGEVLADFDAGKPDTYLLHGITGSGKTEVYMKIIEEMVDRGKQAIVLIPEIALTYQTLLRFFRRFGHRVSVMNSTLSPGEKFDQCERARKGEIDVIIGPRSALFTPFPNLGIIVIDEEHENSYKSESSPKYHARETALEVARLHGASVLLGSATPSLEAYYRAESGEYKLFVLRKRLTGGDLPAVHIVDLRKELREGNRSIFSGKLQELLADRISRGEQSILFLNRRGYAGFVSCRACGYVVKCPHCDVSLSEHRGMRAGNGAGAGKSRMICHYCGYDAAAPEICPQCGSRYISGFRAGTQQIEEKLRDIFPKARILRMDADTTRTKDSYERILSAFSGGEADVLIGTQMIVKGHDFPQVTLVGVLAADLSLNSNDYRACERTFQLLTQAVGRAGRGTIPGEAVIQTYQPEHYAILRAAEQDYEGFYKEEILYREMLGYPPAAHMLAVQIFAGEEERGRAFAGRLAGIVRQMFEVQMNPRESRGYKGRERMPELQLIGPAPASVGKINDIFRFVFYVKCANYGKLVQVKDLLEEEIQKIQPVNESVQFDFDPVNMM</sequence>
<evidence type="ECO:0000259" key="14">
    <source>
        <dbReference type="PROSITE" id="PS51194"/>
    </source>
</evidence>
<keyword evidence="10 12" id="KW-0413">Isomerase</keyword>
<dbReference type="Pfam" id="PF00270">
    <property type="entry name" value="DEAD"/>
    <property type="match status" value="1"/>
</dbReference>
<proteinExistence type="inferred from homology"/>
<evidence type="ECO:0000256" key="9">
    <source>
        <dbReference type="ARBA" id="ARBA00023125"/>
    </source>
</evidence>
<evidence type="ECO:0000256" key="10">
    <source>
        <dbReference type="ARBA" id="ARBA00023235"/>
    </source>
</evidence>
<feature type="domain" description="Helicase C-terminal" evidence="14">
    <location>
        <begin position="495"/>
        <end position="654"/>
    </location>
</feature>
<dbReference type="Gene3D" id="3.40.50.300">
    <property type="entry name" value="P-loop containing nucleotide triphosphate hydrolases"/>
    <property type="match status" value="2"/>
</dbReference>
<keyword evidence="16" id="KW-1185">Reference proteome</keyword>
<dbReference type="GO" id="GO:0005524">
    <property type="term" value="F:ATP binding"/>
    <property type="evidence" value="ECO:0007669"/>
    <property type="project" value="UniProtKB-UniRule"/>
</dbReference>
<evidence type="ECO:0000256" key="8">
    <source>
        <dbReference type="ARBA" id="ARBA00022840"/>
    </source>
</evidence>
<evidence type="ECO:0000313" key="15">
    <source>
        <dbReference type="EMBL" id="SOY31895.1"/>
    </source>
</evidence>
<dbReference type="GO" id="GO:0008270">
    <property type="term" value="F:zinc ion binding"/>
    <property type="evidence" value="ECO:0007669"/>
    <property type="project" value="UniProtKB-UniRule"/>
</dbReference>
<comment type="similarity">
    <text evidence="12">Belongs to the helicase family. PriA subfamily.</text>
</comment>
<dbReference type="InterPro" id="IPR011545">
    <property type="entry name" value="DEAD/DEAH_box_helicase_dom"/>
</dbReference>
<comment type="catalytic activity">
    <reaction evidence="11 12">
        <text>ATP + H2O = ADP + phosphate + H(+)</text>
        <dbReference type="Rhea" id="RHEA:13065"/>
        <dbReference type="ChEBI" id="CHEBI:15377"/>
        <dbReference type="ChEBI" id="CHEBI:15378"/>
        <dbReference type="ChEBI" id="CHEBI:30616"/>
        <dbReference type="ChEBI" id="CHEBI:43474"/>
        <dbReference type="ChEBI" id="CHEBI:456216"/>
        <dbReference type="EC" id="5.6.2.4"/>
    </reaction>
</comment>
<dbReference type="SMART" id="SM00490">
    <property type="entry name" value="HELICc"/>
    <property type="match status" value="1"/>
</dbReference>
<organism evidence="15 16">
    <name type="scientific">Acetatifactor muris</name>
    <dbReference type="NCBI Taxonomy" id="879566"/>
    <lineage>
        <taxon>Bacteria</taxon>
        <taxon>Bacillati</taxon>
        <taxon>Bacillota</taxon>
        <taxon>Clostridia</taxon>
        <taxon>Lachnospirales</taxon>
        <taxon>Lachnospiraceae</taxon>
        <taxon>Acetatifactor</taxon>
    </lineage>
</organism>
<evidence type="ECO:0000256" key="6">
    <source>
        <dbReference type="ARBA" id="ARBA00022806"/>
    </source>
</evidence>
<dbReference type="InterPro" id="IPR001650">
    <property type="entry name" value="Helicase_C-like"/>
</dbReference>
<dbReference type="InterPro" id="IPR005259">
    <property type="entry name" value="PriA"/>
</dbReference>